<dbReference type="Pfam" id="PF00326">
    <property type="entry name" value="Peptidase_S9"/>
    <property type="match status" value="1"/>
</dbReference>
<dbReference type="PANTHER" id="PTHR42776:SF13">
    <property type="entry name" value="DIPEPTIDYL-PEPTIDASE 5"/>
    <property type="match status" value="1"/>
</dbReference>
<keyword evidence="2" id="KW-0378">Hydrolase</keyword>
<dbReference type="EMBL" id="CAJOBI010346174">
    <property type="protein sequence ID" value="CAF5217965.1"/>
    <property type="molecule type" value="Genomic_DNA"/>
</dbReference>
<comment type="caution">
    <text evidence="4">The sequence shown here is derived from an EMBL/GenBank/DDBJ whole genome shotgun (WGS) entry which is preliminary data.</text>
</comment>
<dbReference type="SUPFAM" id="SSF53474">
    <property type="entry name" value="alpha/beta-Hydrolases"/>
    <property type="match status" value="1"/>
</dbReference>
<reference evidence="4" key="1">
    <citation type="submission" date="2021-02" db="EMBL/GenBank/DDBJ databases">
        <authorList>
            <person name="Nowell W R."/>
        </authorList>
    </citation>
    <scope>NUCLEOTIDE SEQUENCE</scope>
</reference>
<dbReference type="GO" id="GO:0006508">
    <property type="term" value="P:proteolysis"/>
    <property type="evidence" value="ECO:0007669"/>
    <property type="project" value="InterPro"/>
</dbReference>
<gene>
    <name evidence="4" type="ORF">SMN809_LOCUS80725</name>
</gene>
<dbReference type="InterPro" id="IPR029058">
    <property type="entry name" value="AB_hydrolase_fold"/>
</dbReference>
<evidence type="ECO:0000313" key="4">
    <source>
        <dbReference type="EMBL" id="CAF5217965.1"/>
    </source>
</evidence>
<name>A0A8S3JIL9_9BILA</name>
<dbReference type="PANTHER" id="PTHR42776">
    <property type="entry name" value="SERINE PEPTIDASE S9 FAMILY MEMBER"/>
    <property type="match status" value="1"/>
</dbReference>
<dbReference type="AlphaFoldDB" id="A0A8S3JIL9"/>
<feature type="domain" description="Peptidase S9 prolyl oligopeptidase catalytic" evidence="3">
    <location>
        <begin position="2"/>
        <end position="125"/>
    </location>
</feature>
<accession>A0A8S3JIL9</accession>
<proteinExistence type="predicted"/>
<sequence length="126" mass="14887">MSQRFRALICHSGIFDVREMAYSTEELWFTEHDAGGFTLYDNPEAYENFNPVNHVANWSQPILIIQGGRDYRVPETQSIGAFTALQRRGIPSRMLYFPDENHWTLNPLNSLVLYQEIFDWIRQWTK</sequence>
<protein>
    <recommendedName>
        <fullName evidence="3">Peptidase S9 prolyl oligopeptidase catalytic domain-containing protein</fullName>
    </recommendedName>
</protein>
<evidence type="ECO:0000313" key="5">
    <source>
        <dbReference type="Proteomes" id="UP000676336"/>
    </source>
</evidence>
<dbReference type="Proteomes" id="UP000676336">
    <property type="component" value="Unassembled WGS sequence"/>
</dbReference>
<dbReference type="Gene3D" id="3.40.50.1820">
    <property type="entry name" value="alpha/beta hydrolase"/>
    <property type="match status" value="1"/>
</dbReference>
<evidence type="ECO:0000256" key="1">
    <source>
        <dbReference type="ARBA" id="ARBA00022729"/>
    </source>
</evidence>
<organism evidence="4 5">
    <name type="scientific">Rotaria magnacalcarata</name>
    <dbReference type="NCBI Taxonomy" id="392030"/>
    <lineage>
        <taxon>Eukaryota</taxon>
        <taxon>Metazoa</taxon>
        <taxon>Spiralia</taxon>
        <taxon>Gnathifera</taxon>
        <taxon>Rotifera</taxon>
        <taxon>Eurotatoria</taxon>
        <taxon>Bdelloidea</taxon>
        <taxon>Philodinida</taxon>
        <taxon>Philodinidae</taxon>
        <taxon>Rotaria</taxon>
    </lineage>
</organism>
<dbReference type="GO" id="GO:0004252">
    <property type="term" value="F:serine-type endopeptidase activity"/>
    <property type="evidence" value="ECO:0007669"/>
    <property type="project" value="TreeGrafter"/>
</dbReference>
<keyword evidence="1" id="KW-0732">Signal</keyword>
<dbReference type="InterPro" id="IPR001375">
    <property type="entry name" value="Peptidase_S9_cat"/>
</dbReference>
<evidence type="ECO:0000256" key="2">
    <source>
        <dbReference type="ARBA" id="ARBA00022801"/>
    </source>
</evidence>
<evidence type="ECO:0000259" key="3">
    <source>
        <dbReference type="Pfam" id="PF00326"/>
    </source>
</evidence>